<organism evidence="2 3">
    <name type="scientific">Diploscapter pachys</name>
    <dbReference type="NCBI Taxonomy" id="2018661"/>
    <lineage>
        <taxon>Eukaryota</taxon>
        <taxon>Metazoa</taxon>
        <taxon>Ecdysozoa</taxon>
        <taxon>Nematoda</taxon>
        <taxon>Chromadorea</taxon>
        <taxon>Rhabditida</taxon>
        <taxon>Rhabditina</taxon>
        <taxon>Rhabditomorpha</taxon>
        <taxon>Rhabditoidea</taxon>
        <taxon>Rhabditidae</taxon>
        <taxon>Diploscapter</taxon>
    </lineage>
</organism>
<evidence type="ECO:0000313" key="3">
    <source>
        <dbReference type="Proteomes" id="UP000218231"/>
    </source>
</evidence>
<evidence type="ECO:0000313" key="2">
    <source>
        <dbReference type="EMBL" id="PAV91384.1"/>
    </source>
</evidence>
<dbReference type="Proteomes" id="UP000218231">
    <property type="component" value="Unassembled WGS sequence"/>
</dbReference>
<feature type="region of interest" description="Disordered" evidence="1">
    <location>
        <begin position="41"/>
        <end position="61"/>
    </location>
</feature>
<comment type="caution">
    <text evidence="2">The sequence shown here is derived from an EMBL/GenBank/DDBJ whole genome shotgun (WGS) entry which is preliminary data.</text>
</comment>
<keyword evidence="3" id="KW-1185">Reference proteome</keyword>
<accession>A0A2A2LYR3</accession>
<gene>
    <name evidence="2" type="ORF">WR25_12632</name>
</gene>
<feature type="compositionally biased region" description="Polar residues" evidence="1">
    <location>
        <begin position="44"/>
        <end position="54"/>
    </location>
</feature>
<dbReference type="EMBL" id="LIAE01006322">
    <property type="protein sequence ID" value="PAV91384.1"/>
    <property type="molecule type" value="Genomic_DNA"/>
</dbReference>
<evidence type="ECO:0000256" key="1">
    <source>
        <dbReference type="SAM" id="MobiDB-lite"/>
    </source>
</evidence>
<name>A0A2A2LYR3_9BILA</name>
<proteinExistence type="predicted"/>
<dbReference type="AlphaFoldDB" id="A0A2A2LYR3"/>
<reference evidence="2 3" key="1">
    <citation type="journal article" date="2017" name="Curr. Biol.">
        <title>Genome architecture and evolution of a unichromosomal asexual nematode.</title>
        <authorList>
            <person name="Fradin H."/>
            <person name="Zegar C."/>
            <person name="Gutwein M."/>
            <person name="Lucas J."/>
            <person name="Kovtun M."/>
            <person name="Corcoran D."/>
            <person name="Baugh L.R."/>
            <person name="Kiontke K."/>
            <person name="Gunsalus K."/>
            <person name="Fitch D.H."/>
            <person name="Piano F."/>
        </authorList>
    </citation>
    <scope>NUCLEOTIDE SEQUENCE [LARGE SCALE GENOMIC DNA]</scope>
    <source>
        <strain evidence="2">PF1309</strain>
    </source>
</reference>
<sequence>MQRADESSSSSATPSENSYRFFLATGLFPYPPAISLFGSGGTLPANNQQSPTSRRPSDFSPHSLALLTNRHIAYPTPTGKQPRIIRSSDVTRHPTNHHQSIKRPNHFAFKSLLVYSFINLSGSIFGTLAKICIADPISLLLDFMREEWFIFGVQVE</sequence>
<protein>
    <submittedName>
        <fullName evidence="2">Uncharacterized protein</fullName>
    </submittedName>
</protein>